<dbReference type="InterPro" id="IPR050126">
    <property type="entry name" value="Ap4A_hydrolase"/>
</dbReference>
<dbReference type="Gene3D" id="3.60.21.10">
    <property type="match status" value="1"/>
</dbReference>
<dbReference type="SUPFAM" id="SSF56300">
    <property type="entry name" value="Metallo-dependent phosphatases"/>
    <property type="match status" value="1"/>
</dbReference>
<organism evidence="2 3">
    <name type="scientific">Ruegeria profundi</name>
    <dbReference type="NCBI Taxonomy" id="1685378"/>
    <lineage>
        <taxon>Bacteria</taxon>
        <taxon>Pseudomonadati</taxon>
        <taxon>Pseudomonadota</taxon>
        <taxon>Alphaproteobacteria</taxon>
        <taxon>Rhodobacterales</taxon>
        <taxon>Roseobacteraceae</taxon>
        <taxon>Ruegeria</taxon>
    </lineage>
</organism>
<evidence type="ECO:0000313" key="2">
    <source>
        <dbReference type="EMBL" id="KUJ78950.1"/>
    </source>
</evidence>
<dbReference type="GO" id="GO:0110154">
    <property type="term" value="P:RNA decapping"/>
    <property type="evidence" value="ECO:0007669"/>
    <property type="project" value="TreeGrafter"/>
</dbReference>
<gene>
    <name evidence="2" type="ORF">AVO44_11230</name>
</gene>
<reference evidence="3" key="1">
    <citation type="submission" date="2015-12" db="EMBL/GenBank/DDBJ databases">
        <authorList>
            <person name="Zhang G."/>
            <person name="Stingl U."/>
        </authorList>
    </citation>
    <scope>NUCLEOTIDE SEQUENCE [LARGE SCALE GENOMIC DNA]</scope>
    <source>
        <strain evidence="3">ZGT108</strain>
    </source>
</reference>
<feature type="domain" description="Calcineurin-like phosphoesterase" evidence="1">
    <location>
        <begin position="4"/>
        <end position="201"/>
    </location>
</feature>
<accession>A0A0X3U000</accession>
<keyword evidence="3" id="KW-1185">Reference proteome</keyword>
<name>A0A0X3U000_9RHOB</name>
<evidence type="ECO:0000259" key="1">
    <source>
        <dbReference type="Pfam" id="PF00149"/>
    </source>
</evidence>
<dbReference type="RefSeq" id="WP_068336865.1">
    <property type="nucleotide sequence ID" value="NZ_LQBP01000005.1"/>
</dbReference>
<dbReference type="InterPro" id="IPR029052">
    <property type="entry name" value="Metallo-depent_PP-like"/>
</dbReference>
<dbReference type="GO" id="GO:0008803">
    <property type="term" value="F:bis(5'-nucleosyl)-tetraphosphatase (symmetrical) activity"/>
    <property type="evidence" value="ECO:0007669"/>
    <property type="project" value="TreeGrafter"/>
</dbReference>
<dbReference type="STRING" id="1685378.AVO44_11230"/>
<dbReference type="CDD" id="cd00144">
    <property type="entry name" value="MPP_PPP_family"/>
    <property type="match status" value="1"/>
</dbReference>
<dbReference type="EMBL" id="LQBP01000005">
    <property type="protein sequence ID" value="KUJ78950.1"/>
    <property type="molecule type" value="Genomic_DNA"/>
</dbReference>
<dbReference type="InterPro" id="IPR004843">
    <property type="entry name" value="Calcineurin-like_PHP"/>
</dbReference>
<dbReference type="Proteomes" id="UP000053690">
    <property type="component" value="Unassembled WGS sequence"/>
</dbReference>
<dbReference type="GO" id="GO:0016791">
    <property type="term" value="F:phosphatase activity"/>
    <property type="evidence" value="ECO:0007669"/>
    <property type="project" value="TreeGrafter"/>
</dbReference>
<dbReference type="PANTHER" id="PTHR42850">
    <property type="entry name" value="METALLOPHOSPHOESTERASE"/>
    <property type="match status" value="1"/>
</dbReference>
<protein>
    <submittedName>
        <fullName evidence="2">Serine/threonine protein phosphatase</fullName>
    </submittedName>
</protein>
<comment type="caution">
    <text evidence="2">The sequence shown here is derived from an EMBL/GenBank/DDBJ whole genome shotgun (WGS) entry which is preliminary data.</text>
</comment>
<dbReference type="Pfam" id="PF00149">
    <property type="entry name" value="Metallophos"/>
    <property type="match status" value="1"/>
</dbReference>
<dbReference type="OrthoDB" id="9807890at2"/>
<dbReference type="AlphaFoldDB" id="A0A0X3U000"/>
<dbReference type="GO" id="GO:0005737">
    <property type="term" value="C:cytoplasm"/>
    <property type="evidence" value="ECO:0007669"/>
    <property type="project" value="TreeGrafter"/>
</dbReference>
<proteinExistence type="predicted"/>
<evidence type="ECO:0000313" key="3">
    <source>
        <dbReference type="Proteomes" id="UP000053690"/>
    </source>
</evidence>
<dbReference type="PANTHER" id="PTHR42850:SF4">
    <property type="entry name" value="ZINC-DEPENDENT ENDOPOLYPHOSPHATASE"/>
    <property type="match status" value="1"/>
</dbReference>
<sequence>MTSPLYAIGDIHGQLDMLENALHLIEQDGGPDARVVFLGDYVDRGPNSSGVLNLLIEGQRAGRNWIMVKGNHDRMMARFVQEGEIADKHLPIMLNWLHPRLGGVETLASYGVEVSDDDRIFQVIQRACAAVPPAHIDFVNALPLYHREGDLLFVHAGIRPGIPLEQQAEDDLVWIRHEFLQETGPHPWLVVHGHTPCDRAEHCGNRINLDAGAGYGRSLAVAVFEGRDCWLLTRTGRVPLTPNPL</sequence>